<keyword evidence="2" id="KW-1185">Reference proteome</keyword>
<sequence>MYLINGKTLNSKKNYKKALLILQSGVDFVIDDEMEAGFYLEIAKAYRGLGKVKEEQKYIQKAKKLKS</sequence>
<accession>A0ABT5SCU7</accession>
<dbReference type="RefSeq" id="WP_265725682.1">
    <property type="nucleotide sequence ID" value="NZ_JAOSLC020000003.1"/>
</dbReference>
<gene>
    <name evidence="1" type="ORF">N5A56_012095</name>
</gene>
<reference evidence="1" key="1">
    <citation type="submission" date="2023-02" db="EMBL/GenBank/DDBJ databases">
        <title>Polaribacter ponticola sp. nov., isolated from seawater.</title>
        <authorList>
            <person name="Baek J.H."/>
            <person name="Kim J.M."/>
            <person name="Choi D.G."/>
            <person name="Jeon C.O."/>
        </authorList>
    </citation>
    <scope>NUCLEOTIDE SEQUENCE</scope>
    <source>
        <strain evidence="1">MSW5</strain>
    </source>
</reference>
<dbReference type="Proteomes" id="UP001151478">
    <property type="component" value="Unassembled WGS sequence"/>
</dbReference>
<proteinExistence type="predicted"/>
<dbReference type="EMBL" id="JAOSLC020000003">
    <property type="protein sequence ID" value="MDD7915107.1"/>
    <property type="molecule type" value="Genomic_DNA"/>
</dbReference>
<evidence type="ECO:0000313" key="1">
    <source>
        <dbReference type="EMBL" id="MDD7915107.1"/>
    </source>
</evidence>
<evidence type="ECO:0000313" key="2">
    <source>
        <dbReference type="Proteomes" id="UP001151478"/>
    </source>
</evidence>
<protein>
    <recommendedName>
        <fullName evidence="3">Tetratricopeptide repeat protein</fullName>
    </recommendedName>
</protein>
<comment type="caution">
    <text evidence="1">The sequence shown here is derived from an EMBL/GenBank/DDBJ whole genome shotgun (WGS) entry which is preliminary data.</text>
</comment>
<name>A0ABT5SCU7_9FLAO</name>
<organism evidence="1 2">
    <name type="scientific">Polaribacter ponticola</name>
    <dbReference type="NCBI Taxonomy" id="2978475"/>
    <lineage>
        <taxon>Bacteria</taxon>
        <taxon>Pseudomonadati</taxon>
        <taxon>Bacteroidota</taxon>
        <taxon>Flavobacteriia</taxon>
        <taxon>Flavobacteriales</taxon>
        <taxon>Flavobacteriaceae</taxon>
    </lineage>
</organism>
<evidence type="ECO:0008006" key="3">
    <source>
        <dbReference type="Google" id="ProtNLM"/>
    </source>
</evidence>